<name>A0A6C0IJ67_9ZZZZ</name>
<reference evidence="2" key="1">
    <citation type="journal article" date="2020" name="Nature">
        <title>Giant virus diversity and host interactions through global metagenomics.</title>
        <authorList>
            <person name="Schulz F."/>
            <person name="Roux S."/>
            <person name="Paez-Espino D."/>
            <person name="Jungbluth S."/>
            <person name="Walsh D.A."/>
            <person name="Denef V.J."/>
            <person name="McMahon K.D."/>
            <person name="Konstantinidis K.T."/>
            <person name="Eloe-Fadrosh E.A."/>
            <person name="Kyrpides N.C."/>
            <person name="Woyke T."/>
        </authorList>
    </citation>
    <scope>NUCLEOTIDE SEQUENCE</scope>
    <source>
        <strain evidence="2">GVMAG-M-3300023184-88</strain>
    </source>
</reference>
<feature type="compositionally biased region" description="Basic and acidic residues" evidence="1">
    <location>
        <begin position="29"/>
        <end position="40"/>
    </location>
</feature>
<evidence type="ECO:0000313" key="2">
    <source>
        <dbReference type="EMBL" id="QHT92466.1"/>
    </source>
</evidence>
<sequence>MFEWFVELWTAFMTWVFSLFGMDYNAPHEPSHQEPEKSVSFEEQPTEIPSQ</sequence>
<dbReference type="AlphaFoldDB" id="A0A6C0IJ67"/>
<proteinExistence type="predicted"/>
<feature type="region of interest" description="Disordered" evidence="1">
    <location>
        <begin position="28"/>
        <end position="51"/>
    </location>
</feature>
<accession>A0A6C0IJ67</accession>
<organism evidence="2">
    <name type="scientific">viral metagenome</name>
    <dbReference type="NCBI Taxonomy" id="1070528"/>
    <lineage>
        <taxon>unclassified sequences</taxon>
        <taxon>metagenomes</taxon>
        <taxon>organismal metagenomes</taxon>
    </lineage>
</organism>
<dbReference type="EMBL" id="MN740185">
    <property type="protein sequence ID" value="QHT92466.1"/>
    <property type="molecule type" value="Genomic_DNA"/>
</dbReference>
<feature type="compositionally biased region" description="Polar residues" evidence="1">
    <location>
        <begin position="41"/>
        <end position="51"/>
    </location>
</feature>
<evidence type="ECO:0000256" key="1">
    <source>
        <dbReference type="SAM" id="MobiDB-lite"/>
    </source>
</evidence>
<protein>
    <submittedName>
        <fullName evidence="2">Uncharacterized protein</fullName>
    </submittedName>
</protein>